<dbReference type="GeneTree" id="ENSGT00390000016767"/>
<dbReference type="GO" id="GO:0051301">
    <property type="term" value="P:cell division"/>
    <property type="evidence" value="ECO:0007669"/>
    <property type="project" value="UniProtKB-KW"/>
</dbReference>
<evidence type="ECO:0000256" key="12">
    <source>
        <dbReference type="ARBA" id="ARBA00023306"/>
    </source>
</evidence>
<dbReference type="FunFam" id="1.10.720.40:FF:000001">
    <property type="entry name" value="LEM domain containing 2, isoform CRA_a"/>
    <property type="match status" value="1"/>
</dbReference>
<keyword evidence="8" id="KW-0735">Signal-anchor</keyword>
<keyword evidence="12" id="KW-0131">Cell cycle</keyword>
<evidence type="ECO:0000256" key="16">
    <source>
        <dbReference type="ARBA" id="ARBA00081980"/>
    </source>
</evidence>
<comment type="function">
    <text evidence="13">Involved in mitotic nuclear envelope reassembly by promoting dephosphorylation of BAF/BANF1 during mitotic exit. Coordinates the control of BAF/BANF1 dephosphorylation by inhibiting VRK1 kinase and promoting dephosphorylation of BAF/BANF1 by protein phosphatase 2A (PP2A), thereby facilitating nuclear envelope assembly. May regulate nuclear localization of VRK1 in non-dividing cells. It is unclear whether it acts as a real PP2A regulatory subunit or whether it is involved in recruitment of the PP2A complex. Involved in brain development.</text>
</comment>
<evidence type="ECO:0000256" key="3">
    <source>
        <dbReference type="ARBA" id="ARBA00022553"/>
    </source>
</evidence>
<dbReference type="InterPro" id="IPR056237">
    <property type="entry name" value="ANKLE2_3rd"/>
</dbReference>
<dbReference type="AlphaFoldDB" id="A0A8C0DWG9"/>
<evidence type="ECO:0000256" key="17">
    <source>
        <dbReference type="SAM" id="MobiDB-lite"/>
    </source>
</evidence>
<evidence type="ECO:0000256" key="8">
    <source>
        <dbReference type="ARBA" id="ARBA00022968"/>
    </source>
</evidence>
<feature type="transmembrane region" description="Helical" evidence="18">
    <location>
        <begin position="12"/>
        <end position="32"/>
    </location>
</feature>
<evidence type="ECO:0000256" key="1">
    <source>
        <dbReference type="ARBA" id="ARBA00004643"/>
    </source>
</evidence>
<dbReference type="Pfam" id="PF01693">
    <property type="entry name" value="Cauli_VI"/>
    <property type="match status" value="1"/>
</dbReference>
<gene>
    <name evidence="20" type="primary">ANKLE2</name>
</gene>
<evidence type="ECO:0000313" key="20">
    <source>
        <dbReference type="Ensembl" id="ENSBMSP00010026546.1"/>
    </source>
</evidence>
<dbReference type="GO" id="GO:0043066">
    <property type="term" value="P:negative regulation of apoptotic process"/>
    <property type="evidence" value="ECO:0007669"/>
    <property type="project" value="Ensembl"/>
</dbReference>
<feature type="compositionally biased region" description="Gly residues" evidence="17">
    <location>
        <begin position="923"/>
        <end position="932"/>
    </location>
</feature>
<name>A0A8C0DWG9_BALMU</name>
<feature type="region of interest" description="Disordered" evidence="17">
    <location>
        <begin position="900"/>
        <end position="1000"/>
    </location>
</feature>
<evidence type="ECO:0000256" key="14">
    <source>
        <dbReference type="ARBA" id="ARBA00063367"/>
    </source>
</evidence>
<dbReference type="OMA" id="EYLEDRC"/>
<dbReference type="InterPro" id="IPR036770">
    <property type="entry name" value="Ankyrin_rpt-contain_sf"/>
</dbReference>
<dbReference type="GO" id="GO:0007084">
    <property type="term" value="P:mitotic nuclear membrane reassembly"/>
    <property type="evidence" value="ECO:0007669"/>
    <property type="project" value="Ensembl"/>
</dbReference>
<sequence length="1000" mass="109102">MLWPRLAAAEWAALAWELLGASVLLIAVRWLVRRLDRRPRGLGRSGPPDPPPCAAAGPVPDPGEMTMDTILARLKLLNPDDLREEIIKAGLKCGPITSTTRFIFEKKLAQSLLEHGTLPSHPPDHAAAGAPALGQDTQRVVKSAVGSPAERVSFSEDRDFGYSVGLNPPEEDAVTSATRSVPFSAPARVGSHRATLRASAEPPLYYGVCPAYEDAPARHERIHVYEDKKEALQAVKMIKGSRFKAFTSREDAEKFARGTCDYFPSPSKTSSPLSPVKTVPLFSSGGLKDGLYLSDSEAASKERANSYKSPRTQDLTAKLRKAVEKGEEDTFSDLIWSNPRYLIGSGDNPTIVQEGCRYNVMHVAAKENQAALCQLTLATLENAEFMRLMYPDDEPHMLEKRICYVVDLYLNTPDRVGYDTPLHFACKFGNADVVNVLSSHPLIVKNPRNKYDKTPEDVICERSKNKSVELKERIRDYLKGHYYVPLLRAEDTSSPVIGELWSSDHTGEVSHIGHSGGGPRDPVLTLRAFAGPLSPSKAEDFRRLWKTPPREKAGFFHSVRKSDPERGIERVGRELAHELGYPWVEYWDFLGCFVDLSSQAGLQKLEEYLTQQEVGKKPQQDTGENAACLQEDASALGRHRKCSNSISVRAFLDEDDDMSLEEIKNRQNTARNTTQPTAAAFGDSGCDILPLEQQTDLIEASAPRSPRSSRNGFCSPPSDSKALGGKRPKAPSREEAFLSPVSGLTVEFDKLNLQNLESSFSKTPSPTVKTRDKILTSRVNIAESDTLGPLAADKLGNDQGRTEHGMSAGMADMCLDPNSPTQEARHGGGSEPSGVPASKEPVQSLFLFGEEPSKLDRDVLAALECADVDPHQYPALHRWRSAVLRYSPTDRQRYRGPADGVAGFMGSSPPCGRGWQSRRGAAESGGGRGGAAGALLRSHGPRAGRSSVSLRSHGRHLFPEPQRSPGQGPSSGPWPLLSPPRPAVPADRPFSVSSAGPAPR</sequence>
<comment type="similarity">
    <text evidence="2">Belongs to the ANKLE2 family.</text>
</comment>
<dbReference type="Gene3D" id="1.10.720.40">
    <property type="match status" value="1"/>
</dbReference>
<dbReference type="Ensembl" id="ENSBMST00010029233.1">
    <property type="protein sequence ID" value="ENSBMSP00010026546.1"/>
    <property type="gene ID" value="ENSBMSG00010019279.1"/>
</dbReference>
<dbReference type="GO" id="GO:0051721">
    <property type="term" value="F:protein phosphatase 2A binding"/>
    <property type="evidence" value="ECO:0007669"/>
    <property type="project" value="Ensembl"/>
</dbReference>
<organism evidence="20">
    <name type="scientific">Balaenoptera musculus</name>
    <name type="common">Blue whale</name>
    <dbReference type="NCBI Taxonomy" id="9771"/>
    <lineage>
        <taxon>Eukaryota</taxon>
        <taxon>Metazoa</taxon>
        <taxon>Chordata</taxon>
        <taxon>Craniata</taxon>
        <taxon>Vertebrata</taxon>
        <taxon>Euteleostomi</taxon>
        <taxon>Mammalia</taxon>
        <taxon>Eutheria</taxon>
        <taxon>Laurasiatheria</taxon>
        <taxon>Artiodactyla</taxon>
        <taxon>Whippomorpha</taxon>
        <taxon>Cetacea</taxon>
        <taxon>Mysticeti</taxon>
        <taxon>Balaenopteridae</taxon>
        <taxon>Balaenoptera</taxon>
    </lineage>
</organism>
<dbReference type="PANTHER" id="PTHR12349">
    <property type="entry name" value="ANKYRIN REPEAT AND LEM DOMAIN-CONTAINING PROTEIN 2"/>
    <property type="match status" value="1"/>
</dbReference>
<evidence type="ECO:0000256" key="11">
    <source>
        <dbReference type="ARBA" id="ARBA00023136"/>
    </source>
</evidence>
<keyword evidence="10" id="KW-0040">ANK repeat</keyword>
<keyword evidence="4" id="KW-0132">Cell division</keyword>
<keyword evidence="3" id="KW-0597">Phosphoprotein</keyword>
<feature type="region of interest" description="Disordered" evidence="17">
    <location>
        <begin position="815"/>
        <end position="838"/>
    </location>
</feature>
<proteinExistence type="inferred from homology"/>
<evidence type="ECO:0000256" key="13">
    <source>
        <dbReference type="ARBA" id="ARBA00056222"/>
    </source>
</evidence>
<evidence type="ECO:0000256" key="15">
    <source>
        <dbReference type="ARBA" id="ARBA00074558"/>
    </source>
</evidence>
<dbReference type="InterPro" id="IPR011320">
    <property type="entry name" value="RNase_H1_N"/>
</dbReference>
<comment type="subcellular location">
    <subcellularLocation>
        <location evidence="1">Endoplasmic reticulum membrane</location>
        <topology evidence="1">Single-pass type III membrane protein</topology>
    </subcellularLocation>
</comment>
<dbReference type="Pfam" id="PF24567">
    <property type="entry name" value="ANKLE2_3rd"/>
    <property type="match status" value="1"/>
</dbReference>
<keyword evidence="5 18" id="KW-0812">Transmembrane</keyword>
<evidence type="ECO:0000256" key="7">
    <source>
        <dbReference type="ARBA" id="ARBA00022824"/>
    </source>
</evidence>
<dbReference type="CDD" id="cd12944">
    <property type="entry name" value="LEM_ANKL2"/>
    <property type="match status" value="1"/>
</dbReference>
<dbReference type="PANTHER" id="PTHR12349:SF4">
    <property type="entry name" value="ANKYRIN REPEAT AND LEM DOMAIN-CONTAINING PROTEIN 2"/>
    <property type="match status" value="1"/>
</dbReference>
<dbReference type="SUPFAM" id="SSF48403">
    <property type="entry name" value="Ankyrin repeat"/>
    <property type="match status" value="1"/>
</dbReference>
<dbReference type="Gene3D" id="1.25.40.20">
    <property type="entry name" value="Ankyrin repeat-containing domain"/>
    <property type="match status" value="1"/>
</dbReference>
<evidence type="ECO:0000256" key="4">
    <source>
        <dbReference type="ARBA" id="ARBA00022618"/>
    </source>
</evidence>
<evidence type="ECO:0000256" key="6">
    <source>
        <dbReference type="ARBA" id="ARBA00022776"/>
    </source>
</evidence>
<protein>
    <recommendedName>
        <fullName evidence="15">Ankyrin repeat and LEM domain-containing protein 2</fullName>
    </recommendedName>
    <alternativeName>
        <fullName evidence="16">LEM domain-containing protein 4</fullName>
    </alternativeName>
</protein>
<keyword evidence="11 18" id="KW-0472">Membrane</keyword>
<keyword evidence="7" id="KW-0256">Endoplasmic reticulum</keyword>
<dbReference type="SUPFAM" id="SSF63451">
    <property type="entry name" value="LEM domain"/>
    <property type="match status" value="1"/>
</dbReference>
<keyword evidence="6" id="KW-0498">Mitosis</keyword>
<dbReference type="PROSITE" id="PS50954">
    <property type="entry name" value="LEM"/>
    <property type="match status" value="1"/>
</dbReference>
<reference evidence="20" key="1">
    <citation type="submission" date="2023-09" db="UniProtKB">
        <authorList>
            <consortium name="Ensembl"/>
        </authorList>
    </citation>
    <scope>IDENTIFICATION</scope>
</reference>
<dbReference type="GO" id="GO:0004860">
    <property type="term" value="F:protein kinase inhibitor activity"/>
    <property type="evidence" value="ECO:0007669"/>
    <property type="project" value="Ensembl"/>
</dbReference>
<dbReference type="Pfam" id="PF03020">
    <property type="entry name" value="LEM"/>
    <property type="match status" value="1"/>
</dbReference>
<dbReference type="InterPro" id="IPR011015">
    <property type="entry name" value="LEM/LEM-like_dom_sf"/>
</dbReference>
<evidence type="ECO:0000256" key="9">
    <source>
        <dbReference type="ARBA" id="ARBA00022989"/>
    </source>
</evidence>
<accession>A0A8C0DWG9</accession>
<feature type="region of interest" description="Disordered" evidence="17">
    <location>
        <begin position="39"/>
        <end position="62"/>
    </location>
</feature>
<evidence type="ECO:0000256" key="18">
    <source>
        <dbReference type="SAM" id="Phobius"/>
    </source>
</evidence>
<dbReference type="FunFam" id="1.25.40.20:FF:000072">
    <property type="entry name" value="Ankyrin repeat and LEM domain containing 2"/>
    <property type="match status" value="1"/>
</dbReference>
<dbReference type="InterPro" id="IPR035006">
    <property type="entry name" value="LEM_ANKL2"/>
</dbReference>
<dbReference type="GO" id="GO:0005789">
    <property type="term" value="C:endoplasmic reticulum membrane"/>
    <property type="evidence" value="ECO:0007669"/>
    <property type="project" value="UniProtKB-SubCell"/>
</dbReference>
<keyword evidence="9 18" id="KW-1133">Transmembrane helix</keyword>
<comment type="subunit">
    <text evidence="14">Interacts with BAF/BANF1. Interacts with protein phosphatase 2A (PP2A) components PPP2C (PPP2CA or PPP2CB) and PPP2R1A.</text>
</comment>
<feature type="compositionally biased region" description="Low complexity" evidence="17">
    <location>
        <begin position="959"/>
        <end position="975"/>
    </location>
</feature>
<feature type="region of interest" description="Disordered" evidence="17">
    <location>
        <begin position="700"/>
        <end position="734"/>
    </location>
</feature>
<dbReference type="GO" id="GO:0007417">
    <property type="term" value="P:central nervous system development"/>
    <property type="evidence" value="ECO:0007669"/>
    <property type="project" value="Ensembl"/>
</dbReference>
<dbReference type="InterPro" id="IPR003887">
    <property type="entry name" value="LEM_dom"/>
</dbReference>
<evidence type="ECO:0000259" key="19">
    <source>
        <dbReference type="PROSITE" id="PS50954"/>
    </source>
</evidence>
<feature type="domain" description="LEM" evidence="19">
    <location>
        <begin position="71"/>
        <end position="115"/>
    </location>
</feature>
<evidence type="ECO:0000256" key="5">
    <source>
        <dbReference type="ARBA" id="ARBA00022692"/>
    </source>
</evidence>
<evidence type="ECO:0000256" key="2">
    <source>
        <dbReference type="ARBA" id="ARBA00007597"/>
    </source>
</evidence>
<feature type="compositionally biased region" description="Low complexity" evidence="17">
    <location>
        <begin position="700"/>
        <end position="710"/>
    </location>
</feature>
<evidence type="ECO:0000256" key="10">
    <source>
        <dbReference type="ARBA" id="ARBA00023043"/>
    </source>
</evidence>